<organism evidence="2 3">
    <name type="scientific">Patulibacter medicamentivorans</name>
    <dbReference type="NCBI Taxonomy" id="1097667"/>
    <lineage>
        <taxon>Bacteria</taxon>
        <taxon>Bacillati</taxon>
        <taxon>Actinomycetota</taxon>
        <taxon>Thermoleophilia</taxon>
        <taxon>Solirubrobacterales</taxon>
        <taxon>Patulibacteraceae</taxon>
        <taxon>Patulibacter</taxon>
    </lineage>
</organism>
<dbReference type="Proteomes" id="UP000005143">
    <property type="component" value="Unassembled WGS sequence"/>
</dbReference>
<feature type="region of interest" description="Disordered" evidence="1">
    <location>
        <begin position="1"/>
        <end position="63"/>
    </location>
</feature>
<comment type="caution">
    <text evidence="2">The sequence shown here is derived from an EMBL/GenBank/DDBJ whole genome shotgun (WGS) entry which is preliminary data.</text>
</comment>
<protein>
    <submittedName>
        <fullName evidence="2">Uncharacterized protein</fullName>
    </submittedName>
</protein>
<evidence type="ECO:0000256" key="1">
    <source>
        <dbReference type="SAM" id="MobiDB-lite"/>
    </source>
</evidence>
<gene>
    <name evidence="2" type="ORF">PAI11_31600</name>
</gene>
<sequence length="63" mass="6483">MGVQIRRRAGRPAGAAVARSRSHPSSAAADRGRSVAEGLRRAVHESPRAWGLGGPGRSRSGAP</sequence>
<feature type="compositionally biased region" description="Low complexity" evidence="1">
    <location>
        <begin position="11"/>
        <end position="29"/>
    </location>
</feature>
<name>H0E8J9_9ACTN</name>
<accession>H0E8J9</accession>
<feature type="compositionally biased region" description="Basic residues" evidence="1">
    <location>
        <begin position="1"/>
        <end position="10"/>
    </location>
</feature>
<dbReference type="EMBL" id="AGUD01000244">
    <property type="protein sequence ID" value="EHN09999.1"/>
    <property type="molecule type" value="Genomic_DNA"/>
</dbReference>
<dbReference type="AlphaFoldDB" id="H0E8J9"/>
<reference evidence="2 3" key="1">
    <citation type="journal article" date="2013" name="Biodegradation">
        <title>Quantitative proteomic analysis of ibuprofen-degrading Patulibacter sp. strain I11.</title>
        <authorList>
            <person name="Almeida B."/>
            <person name="Kjeldal H."/>
            <person name="Lolas I."/>
            <person name="Knudsen A.D."/>
            <person name="Carvalho G."/>
            <person name="Nielsen K.L."/>
            <person name="Barreto Crespo M.T."/>
            <person name="Stensballe A."/>
            <person name="Nielsen J.L."/>
        </authorList>
    </citation>
    <scope>NUCLEOTIDE SEQUENCE [LARGE SCALE GENOMIC DNA]</scope>
    <source>
        <strain evidence="2 3">I11</strain>
    </source>
</reference>
<feature type="compositionally biased region" description="Basic and acidic residues" evidence="1">
    <location>
        <begin position="30"/>
        <end position="47"/>
    </location>
</feature>
<evidence type="ECO:0000313" key="3">
    <source>
        <dbReference type="Proteomes" id="UP000005143"/>
    </source>
</evidence>
<keyword evidence="3" id="KW-1185">Reference proteome</keyword>
<proteinExistence type="predicted"/>
<evidence type="ECO:0000313" key="2">
    <source>
        <dbReference type="EMBL" id="EHN09999.1"/>
    </source>
</evidence>